<keyword evidence="1" id="KW-0472">Membrane</keyword>
<dbReference type="EMBL" id="NQYH01000010">
    <property type="protein sequence ID" value="RIY40192.1"/>
    <property type="molecule type" value="Genomic_DNA"/>
</dbReference>
<evidence type="ECO:0000313" key="3">
    <source>
        <dbReference type="EMBL" id="RIY40192.1"/>
    </source>
</evidence>
<name>A0A3A1YPS1_9BURK</name>
<dbReference type="GO" id="GO:0043164">
    <property type="term" value="P:Gram-negative-bacterium-type cell wall biogenesis"/>
    <property type="evidence" value="ECO:0007669"/>
    <property type="project" value="TreeGrafter"/>
</dbReference>
<evidence type="ECO:0000313" key="4">
    <source>
        <dbReference type="Proteomes" id="UP000266206"/>
    </source>
</evidence>
<dbReference type="InterPro" id="IPR003848">
    <property type="entry name" value="DUF218"/>
</dbReference>
<feature type="transmembrane region" description="Helical" evidence="1">
    <location>
        <begin position="35"/>
        <end position="52"/>
    </location>
</feature>
<dbReference type="Proteomes" id="UP000266206">
    <property type="component" value="Unassembled WGS sequence"/>
</dbReference>
<dbReference type="GO" id="GO:0000270">
    <property type="term" value="P:peptidoglycan metabolic process"/>
    <property type="evidence" value="ECO:0007669"/>
    <property type="project" value="TreeGrafter"/>
</dbReference>
<organism evidence="3 4">
    <name type="scientific">Neopusillimonas maritima</name>
    <dbReference type="NCBI Taxonomy" id="2026239"/>
    <lineage>
        <taxon>Bacteria</taxon>
        <taxon>Pseudomonadati</taxon>
        <taxon>Pseudomonadota</taxon>
        <taxon>Betaproteobacteria</taxon>
        <taxon>Burkholderiales</taxon>
        <taxon>Alcaligenaceae</taxon>
        <taxon>Neopusillimonas</taxon>
    </lineage>
</organism>
<dbReference type="PANTHER" id="PTHR30336:SF4">
    <property type="entry name" value="ENVELOPE BIOGENESIS FACTOR ELYC"/>
    <property type="match status" value="1"/>
</dbReference>
<dbReference type="CDD" id="cd06259">
    <property type="entry name" value="YdcF-like"/>
    <property type="match status" value="1"/>
</dbReference>
<feature type="transmembrane region" description="Helical" evidence="1">
    <location>
        <begin position="6"/>
        <end position="28"/>
    </location>
</feature>
<feature type="domain" description="DUF218" evidence="2">
    <location>
        <begin position="79"/>
        <end position="244"/>
    </location>
</feature>
<evidence type="ECO:0000256" key="1">
    <source>
        <dbReference type="SAM" id="Phobius"/>
    </source>
</evidence>
<keyword evidence="1" id="KW-1133">Transmembrane helix</keyword>
<evidence type="ECO:0000259" key="2">
    <source>
        <dbReference type="Pfam" id="PF02698"/>
    </source>
</evidence>
<dbReference type="OrthoDB" id="9809813at2"/>
<dbReference type="Pfam" id="PF02698">
    <property type="entry name" value="DUF218"/>
    <property type="match status" value="1"/>
</dbReference>
<accession>A0A3A1YPS1</accession>
<reference evidence="3 4" key="1">
    <citation type="submission" date="2017-08" db="EMBL/GenBank/DDBJ databases">
        <title>Pusillimonas indicus sp. nov., a member of the family Alcaligenaceae isolated from surface seawater.</title>
        <authorList>
            <person name="Li J."/>
        </authorList>
    </citation>
    <scope>NUCLEOTIDE SEQUENCE [LARGE SCALE GENOMIC DNA]</scope>
    <source>
        <strain evidence="3 4">L52-1-41</strain>
    </source>
</reference>
<dbReference type="AlphaFoldDB" id="A0A3A1YPS1"/>
<dbReference type="PANTHER" id="PTHR30336">
    <property type="entry name" value="INNER MEMBRANE PROTEIN, PROBABLE PERMEASE"/>
    <property type="match status" value="1"/>
</dbReference>
<dbReference type="RefSeq" id="WP_119516526.1">
    <property type="nucleotide sequence ID" value="NZ_NQYH01000010.1"/>
</dbReference>
<comment type="caution">
    <text evidence="3">The sequence shown here is derived from an EMBL/GenBank/DDBJ whole genome shotgun (WGS) entry which is preliminary data.</text>
</comment>
<keyword evidence="1" id="KW-0812">Transmembrane</keyword>
<gene>
    <name evidence="3" type="ORF">CJP73_11245</name>
</gene>
<protein>
    <recommendedName>
        <fullName evidence="2">DUF218 domain-containing protein</fullName>
    </recommendedName>
</protein>
<dbReference type="InterPro" id="IPR014729">
    <property type="entry name" value="Rossmann-like_a/b/a_fold"/>
</dbReference>
<dbReference type="GO" id="GO:0005886">
    <property type="term" value="C:plasma membrane"/>
    <property type="evidence" value="ECO:0007669"/>
    <property type="project" value="TreeGrafter"/>
</dbReference>
<proteinExistence type="predicted"/>
<dbReference type="InterPro" id="IPR051599">
    <property type="entry name" value="Cell_Envelope_Assoc"/>
</dbReference>
<sequence>MNVTNFLANLIIPLNLCITLFFIAAILFMLRWRRLAWGFALFSLAWGLFWSLPASSLWAGGRLEQFHPYTPPDLLPDVDAIVVLGGHTAGGRENWFEPYDPDKVTTRSDTAARLFKAGRAPFIILSGAALDGGVSEAQAMANALKRQDVPENALILEPESLTTRENGVLTARLIQERNFKEILLVTSALHMPRATAVFENLGVNVIPAPSPPQITVPDDPDFGFWLPDGRTFEAARSIIKEYAGLVVYWLRGWV</sequence>
<dbReference type="Gene3D" id="3.40.50.620">
    <property type="entry name" value="HUPs"/>
    <property type="match status" value="1"/>
</dbReference>